<feature type="chain" id="PRO_5046402905" evidence="1">
    <location>
        <begin position="20"/>
        <end position="193"/>
    </location>
</feature>
<organism evidence="3 4">
    <name type="scientific">Pedobacter ureilyticus</name>
    <dbReference type="NCBI Taxonomy" id="1393051"/>
    <lineage>
        <taxon>Bacteria</taxon>
        <taxon>Pseudomonadati</taxon>
        <taxon>Bacteroidota</taxon>
        <taxon>Sphingobacteriia</taxon>
        <taxon>Sphingobacteriales</taxon>
        <taxon>Sphingobacteriaceae</taxon>
        <taxon>Pedobacter</taxon>
    </lineage>
</organism>
<feature type="signal peptide" evidence="1">
    <location>
        <begin position="1"/>
        <end position="19"/>
    </location>
</feature>
<sequence>MKNLLFLFTLICLTQFSYAQEVTLLPKDETGKFTYYEVVESTVKGDSLQARLSNFLTRNKKEIKLKSTDAGKLTIASGKIVIQKSITIISHPSGEIIYQFNFEIGEGKYRFWLTDFQFIPYQKDRYGNFVPSTTIGVPLEKEPKKSNAQQWEDYRLQAAKYAADFAKRLKDHLVNKTISPLPLPEKKVISKTW</sequence>
<name>A0ABW9J0F8_9SPHI</name>
<dbReference type="EMBL" id="SSHJ02000001">
    <property type="protein sequence ID" value="MFN0254012.1"/>
    <property type="molecule type" value="Genomic_DNA"/>
</dbReference>
<evidence type="ECO:0000259" key="2">
    <source>
        <dbReference type="Pfam" id="PF14730"/>
    </source>
</evidence>
<evidence type="ECO:0000313" key="4">
    <source>
        <dbReference type="Proteomes" id="UP001517247"/>
    </source>
</evidence>
<proteinExistence type="predicted"/>
<reference evidence="3 4" key="1">
    <citation type="submission" date="2024-12" db="EMBL/GenBank/DDBJ databases">
        <authorList>
            <person name="Hu S."/>
        </authorList>
    </citation>
    <scope>NUCLEOTIDE SEQUENCE [LARGE SCALE GENOMIC DNA]</scope>
    <source>
        <strain evidence="3 4">THG-T11</strain>
    </source>
</reference>
<dbReference type="RefSeq" id="WP_138721201.1">
    <property type="nucleotide sequence ID" value="NZ_SSHJ02000001.1"/>
</dbReference>
<dbReference type="InterPro" id="IPR027823">
    <property type="entry name" value="DUF4468"/>
</dbReference>
<keyword evidence="1" id="KW-0732">Signal</keyword>
<feature type="domain" description="DUF4468" evidence="2">
    <location>
        <begin position="53"/>
        <end position="118"/>
    </location>
</feature>
<dbReference type="Pfam" id="PF14730">
    <property type="entry name" value="DUF4468"/>
    <property type="match status" value="1"/>
</dbReference>
<comment type="caution">
    <text evidence="3">The sequence shown here is derived from an EMBL/GenBank/DDBJ whole genome shotgun (WGS) entry which is preliminary data.</text>
</comment>
<accession>A0ABW9J0F8</accession>
<protein>
    <submittedName>
        <fullName evidence="3">DUF4468 domain-containing protein</fullName>
    </submittedName>
</protein>
<keyword evidence="4" id="KW-1185">Reference proteome</keyword>
<evidence type="ECO:0000313" key="3">
    <source>
        <dbReference type="EMBL" id="MFN0254012.1"/>
    </source>
</evidence>
<evidence type="ECO:0000256" key="1">
    <source>
        <dbReference type="SAM" id="SignalP"/>
    </source>
</evidence>
<gene>
    <name evidence="3" type="ORF">E6A44_000400</name>
</gene>
<dbReference type="Proteomes" id="UP001517247">
    <property type="component" value="Unassembled WGS sequence"/>
</dbReference>